<gene>
    <name evidence="3" type="ORF">AZH43_06990</name>
</gene>
<evidence type="ECO:0000313" key="3">
    <source>
        <dbReference type="EMBL" id="KYQ73168.1"/>
    </source>
</evidence>
<dbReference type="Pfam" id="PF07007">
    <property type="entry name" value="LprI"/>
    <property type="match status" value="1"/>
</dbReference>
<dbReference type="Proteomes" id="UP000076276">
    <property type="component" value="Unassembled WGS sequence"/>
</dbReference>
<evidence type="ECO:0000313" key="4">
    <source>
        <dbReference type="Proteomes" id="UP000076276"/>
    </source>
</evidence>
<dbReference type="AlphaFoldDB" id="A0A151Y557"/>
<evidence type="ECO:0000259" key="2">
    <source>
        <dbReference type="Pfam" id="PF07007"/>
    </source>
</evidence>
<name>A0A151Y557_9GAMM</name>
<protein>
    <recommendedName>
        <fullName evidence="2">Lysozyme inhibitor LprI-like N-terminal domain-containing protein</fullName>
    </recommendedName>
</protein>
<dbReference type="STRING" id="1806892.AZH43_06990"/>
<dbReference type="OrthoDB" id="6699881at2"/>
<feature type="domain" description="Lysozyme inhibitor LprI-like N-terminal" evidence="2">
    <location>
        <begin position="31"/>
        <end position="115"/>
    </location>
</feature>
<accession>A0A151Y557</accession>
<dbReference type="EMBL" id="LUAW01000011">
    <property type="protein sequence ID" value="KYQ73168.1"/>
    <property type="molecule type" value="Genomic_DNA"/>
</dbReference>
<evidence type="ECO:0000256" key="1">
    <source>
        <dbReference type="SAM" id="SignalP"/>
    </source>
</evidence>
<dbReference type="Gene3D" id="1.20.1270.180">
    <property type="match status" value="1"/>
</dbReference>
<feature type="signal peptide" evidence="1">
    <location>
        <begin position="1"/>
        <end position="21"/>
    </location>
</feature>
<proteinExistence type="predicted"/>
<dbReference type="InterPro" id="IPR009739">
    <property type="entry name" value="LprI-like_N"/>
</dbReference>
<comment type="caution">
    <text evidence="3">The sequence shown here is derived from an EMBL/GenBank/DDBJ whole genome shotgun (WGS) entry which is preliminary data.</text>
</comment>
<keyword evidence="1" id="KW-0732">Signal</keyword>
<organism evidence="3 4">
    <name type="scientific">Acinetobacter pragensis</name>
    <dbReference type="NCBI Taxonomy" id="1806892"/>
    <lineage>
        <taxon>Bacteria</taxon>
        <taxon>Pseudomonadati</taxon>
        <taxon>Pseudomonadota</taxon>
        <taxon>Gammaproteobacteria</taxon>
        <taxon>Moraxellales</taxon>
        <taxon>Moraxellaceae</taxon>
        <taxon>Acinetobacter</taxon>
    </lineage>
</organism>
<feature type="chain" id="PRO_5007592269" description="Lysozyme inhibitor LprI-like N-terminal domain-containing protein" evidence="1">
    <location>
        <begin position="22"/>
        <end position="126"/>
    </location>
</feature>
<sequence>MRFWGFMIIALMACNVDTAFAAGVTKKYQQCMTATYGDTDTIQECIKDELKLQNKKLDKYYKKYLKNSGEFEENYQTQHQLWASRVNKVCRSNTSSVYAVIQQQKCILGMTVDRAGFYEKKTLTFE</sequence>
<keyword evidence="4" id="KW-1185">Reference proteome</keyword>
<reference evidence="3 4" key="1">
    <citation type="submission" date="2016-03" db="EMBL/GenBank/DDBJ databases">
        <title>Acinetobacter genomospecies 28 strain ANC 4149.</title>
        <authorList>
            <person name="Radolfova-Krizova L."/>
            <person name="Nemec A."/>
        </authorList>
    </citation>
    <scope>NUCLEOTIDE SEQUENCE [LARGE SCALE GENOMIC DNA]</scope>
    <source>
        <strain evidence="3 4">ANC 4149</strain>
    </source>
</reference>
<dbReference type="RefSeq" id="WP_067666434.1">
    <property type="nucleotide sequence ID" value="NZ_LUAW01000011.1"/>
</dbReference>